<evidence type="ECO:0000256" key="1">
    <source>
        <dbReference type="ARBA" id="ARBA00004245"/>
    </source>
</evidence>
<keyword evidence="7" id="KW-1185">Reference proteome</keyword>
<keyword evidence="3" id="KW-0963">Cytoplasm</keyword>
<keyword evidence="5" id="KW-0206">Cytoskeleton</keyword>
<comment type="caution">
    <text evidence="6">The sequence shown here is derived from an EMBL/GenBank/DDBJ whole genome shotgun (WGS) entry which is preliminary data.</text>
</comment>
<dbReference type="GO" id="GO:0005885">
    <property type="term" value="C:Arp2/3 protein complex"/>
    <property type="evidence" value="ECO:0007669"/>
    <property type="project" value="InterPro"/>
</dbReference>
<evidence type="ECO:0000256" key="5">
    <source>
        <dbReference type="ARBA" id="ARBA00023212"/>
    </source>
</evidence>
<dbReference type="OrthoDB" id="200404at2759"/>
<dbReference type="GO" id="GO:0003779">
    <property type="term" value="F:actin binding"/>
    <property type="evidence" value="ECO:0007669"/>
    <property type="project" value="UniProtKB-KW"/>
</dbReference>
<name>A0A6A1UXN6_9ROSI</name>
<organism evidence="6 7">
    <name type="scientific">Morella rubra</name>
    <name type="common">Chinese bayberry</name>
    <dbReference type="NCBI Taxonomy" id="262757"/>
    <lineage>
        <taxon>Eukaryota</taxon>
        <taxon>Viridiplantae</taxon>
        <taxon>Streptophyta</taxon>
        <taxon>Embryophyta</taxon>
        <taxon>Tracheophyta</taxon>
        <taxon>Spermatophyta</taxon>
        <taxon>Magnoliopsida</taxon>
        <taxon>eudicotyledons</taxon>
        <taxon>Gunneridae</taxon>
        <taxon>Pentapetalae</taxon>
        <taxon>rosids</taxon>
        <taxon>fabids</taxon>
        <taxon>Fagales</taxon>
        <taxon>Myricaceae</taxon>
        <taxon>Morella</taxon>
    </lineage>
</organism>
<evidence type="ECO:0000313" key="6">
    <source>
        <dbReference type="EMBL" id="KAB1205129.1"/>
    </source>
</evidence>
<dbReference type="Gene3D" id="1.10.1760.10">
    <property type="entry name" value="Actin-related protein 2/3 complex subunit 3"/>
    <property type="match status" value="1"/>
</dbReference>
<dbReference type="GO" id="GO:0034314">
    <property type="term" value="P:Arp2/3 complex-mediated actin nucleation"/>
    <property type="evidence" value="ECO:0007669"/>
    <property type="project" value="InterPro"/>
</dbReference>
<dbReference type="AlphaFoldDB" id="A0A6A1UXN6"/>
<accession>A0A6A1UXN6</accession>
<dbReference type="Pfam" id="PF04062">
    <property type="entry name" value="P21-Arc"/>
    <property type="match status" value="1"/>
</dbReference>
<dbReference type="EMBL" id="RXIC02000025">
    <property type="protein sequence ID" value="KAB1205129.1"/>
    <property type="molecule type" value="Genomic_DNA"/>
</dbReference>
<evidence type="ECO:0000256" key="3">
    <source>
        <dbReference type="ARBA" id="ARBA00022490"/>
    </source>
</evidence>
<protein>
    <submittedName>
        <fullName evidence="6">Actin-related protein 2/3 complex subunit 3</fullName>
    </submittedName>
</protein>
<evidence type="ECO:0000256" key="2">
    <source>
        <dbReference type="ARBA" id="ARBA00010856"/>
    </source>
</evidence>
<comment type="similarity">
    <text evidence="2">Belongs to the ARPC3 family.</text>
</comment>
<gene>
    <name evidence="6" type="ORF">CJ030_MR7G016773</name>
</gene>
<keyword evidence="4" id="KW-0009">Actin-binding</keyword>
<evidence type="ECO:0000256" key="4">
    <source>
        <dbReference type="ARBA" id="ARBA00023203"/>
    </source>
</evidence>
<comment type="subcellular location">
    <subcellularLocation>
        <location evidence="1">Cytoplasm</location>
        <location evidence="1">Cytoskeleton</location>
    </subcellularLocation>
</comment>
<evidence type="ECO:0000313" key="7">
    <source>
        <dbReference type="Proteomes" id="UP000516437"/>
    </source>
</evidence>
<dbReference type="InterPro" id="IPR007204">
    <property type="entry name" value="ARPC3"/>
</dbReference>
<proteinExistence type="inferred from homology"/>
<dbReference type="Proteomes" id="UP000516437">
    <property type="component" value="Chromosome 7"/>
</dbReference>
<dbReference type="InterPro" id="IPR036753">
    <property type="entry name" value="ARPC3_sf"/>
</dbReference>
<dbReference type="SUPFAM" id="SSF69060">
    <property type="entry name" value="Arp2/3 complex 21 kDa subunit ARPC3"/>
    <property type="match status" value="1"/>
</dbReference>
<sequence>MALHGCSLEAIELFDDETFHRTRQQETLYAVIEEMQACGVWLDEITFTGLLSTCSHSVLVDLGNITFFCANVFFRNFDIKSSADELLIYLTMYINVALKRLEDCGTLAEGTKAIINLGLEKVPVPGEYGNVFAGERKIVNECQTKWRK</sequence>
<dbReference type="GO" id="GO:0030833">
    <property type="term" value="P:regulation of actin filament polymerization"/>
    <property type="evidence" value="ECO:0007669"/>
    <property type="project" value="InterPro"/>
</dbReference>
<dbReference type="PANTHER" id="PTHR12391">
    <property type="entry name" value="ARP2/3 COMPLEX 21 KD SUBUNIT"/>
    <property type="match status" value="1"/>
</dbReference>
<reference evidence="6 7" key="1">
    <citation type="journal article" date="2019" name="Plant Biotechnol. J.">
        <title>The red bayberry genome and genetic basis of sex determination.</title>
        <authorList>
            <person name="Jia H.M."/>
            <person name="Jia H.J."/>
            <person name="Cai Q.L."/>
            <person name="Wang Y."/>
            <person name="Zhao H.B."/>
            <person name="Yang W.F."/>
            <person name="Wang G.Y."/>
            <person name="Li Y.H."/>
            <person name="Zhan D.L."/>
            <person name="Shen Y.T."/>
            <person name="Niu Q.F."/>
            <person name="Chang L."/>
            <person name="Qiu J."/>
            <person name="Zhao L."/>
            <person name="Xie H.B."/>
            <person name="Fu W.Y."/>
            <person name="Jin J."/>
            <person name="Li X.W."/>
            <person name="Jiao Y."/>
            <person name="Zhou C.C."/>
            <person name="Tu T."/>
            <person name="Chai C.Y."/>
            <person name="Gao J.L."/>
            <person name="Fan L.J."/>
            <person name="van de Weg E."/>
            <person name="Wang J.Y."/>
            <person name="Gao Z.S."/>
        </authorList>
    </citation>
    <scope>NUCLEOTIDE SEQUENCE [LARGE SCALE GENOMIC DNA]</scope>
    <source>
        <tissue evidence="6">Leaves</tissue>
    </source>
</reference>